<dbReference type="InterPro" id="IPR036691">
    <property type="entry name" value="Endo/exonu/phosph_ase_sf"/>
</dbReference>
<dbReference type="InterPro" id="IPR025558">
    <property type="entry name" value="DUF4283"/>
</dbReference>
<accession>A0AAV1CFW9</accession>
<feature type="compositionally biased region" description="Polar residues" evidence="1">
    <location>
        <begin position="599"/>
        <end position="609"/>
    </location>
</feature>
<name>A0AAV1CFW9_OLDCO</name>
<feature type="compositionally biased region" description="Basic and acidic residues" evidence="1">
    <location>
        <begin position="558"/>
        <end position="567"/>
    </location>
</feature>
<dbReference type="EMBL" id="OX459119">
    <property type="protein sequence ID" value="CAI9094609.1"/>
    <property type="molecule type" value="Genomic_DNA"/>
</dbReference>
<gene>
    <name evidence="3" type="ORF">OLC1_LOCUS5731</name>
</gene>
<evidence type="ECO:0000313" key="4">
    <source>
        <dbReference type="Proteomes" id="UP001161247"/>
    </source>
</evidence>
<dbReference type="Gene3D" id="3.90.70.80">
    <property type="match status" value="1"/>
</dbReference>
<evidence type="ECO:0000256" key="1">
    <source>
        <dbReference type="SAM" id="MobiDB-lite"/>
    </source>
</evidence>
<dbReference type="SUPFAM" id="SSF56219">
    <property type="entry name" value="DNase I-like"/>
    <property type="match status" value="1"/>
</dbReference>
<feature type="region of interest" description="Disordered" evidence="1">
    <location>
        <begin position="558"/>
        <end position="646"/>
    </location>
</feature>
<proteinExistence type="predicted"/>
<evidence type="ECO:0000259" key="2">
    <source>
        <dbReference type="Pfam" id="PF14111"/>
    </source>
</evidence>
<feature type="compositionally biased region" description="Low complexity" evidence="1">
    <location>
        <begin position="582"/>
        <end position="598"/>
    </location>
</feature>
<keyword evidence="4" id="KW-1185">Reference proteome</keyword>
<evidence type="ECO:0000313" key="3">
    <source>
        <dbReference type="EMBL" id="CAI9094609.1"/>
    </source>
</evidence>
<sequence>MVGRRRKGRVKITTNDKESRLEGENFVGSDGVKEKKELGKSIRVQQDEELERLAMEIETASSRASSKRSVNKEMFTPEEGMGCLSKGNVAHLSDGCFSGKILDAQEVRGKEKHTKRQLNWDENRRAVDGAAVWDGSGAEKLKALIGKLKLTPPCQRDGQVVAKIRVEDVQAEEEFWENAVACFVLGVSPPKWVMEDFFKRAWGRLGIEQVIQLPYDIFVVRFKTAGARDEVLNINIRNFGNKPLIVKPWSVGMGLNFRDVDKRVVKGKEVREEDAEKGLEIAQGSSQPGKEMVKELRSKEGNKMGDGTLRDKGAISSVADNQVVTVRCSSFENLNKVTSEPDTGNNTDISCGKDKGILIDPGPVSNEIGTEKVNSRIDRVLVNGEWVDLYSDSIVSVLEENISDHSPLVLQFEGEMQRKPSPFQYFNMWSLSPQFKDIVKKIWETEVEGIKMFQVCFKLRLLKGPLRMLNKEQFGDVVEEAQRKQLILEAKQELLSRDASNVKLGVEGMKWKSQKNGKYSVTSGYKWLIGGGEKDINARCIWATANVPKHAFIGEVTEKDSSDDVPPHRLLFRDGSQGGTNASGSSKAGTSQGTSGQGVTNTHSSSRGHTSGAEDQSRDTWTGQGGTNTSSSSRGHTLGSEPNGRDVMQTDFFKFRHKNKIPQILHNHVQSYLDVTPDGNCGFRVFASCMLGGQNNHVLYRQIVYDEVINNPRLYENLYGYEASLIL</sequence>
<dbReference type="AlphaFoldDB" id="A0AAV1CFW9"/>
<organism evidence="3 4">
    <name type="scientific">Oldenlandia corymbosa var. corymbosa</name>
    <dbReference type="NCBI Taxonomy" id="529605"/>
    <lineage>
        <taxon>Eukaryota</taxon>
        <taxon>Viridiplantae</taxon>
        <taxon>Streptophyta</taxon>
        <taxon>Embryophyta</taxon>
        <taxon>Tracheophyta</taxon>
        <taxon>Spermatophyta</taxon>
        <taxon>Magnoliopsida</taxon>
        <taxon>eudicotyledons</taxon>
        <taxon>Gunneridae</taxon>
        <taxon>Pentapetalae</taxon>
        <taxon>asterids</taxon>
        <taxon>lamiids</taxon>
        <taxon>Gentianales</taxon>
        <taxon>Rubiaceae</taxon>
        <taxon>Rubioideae</taxon>
        <taxon>Spermacoceae</taxon>
        <taxon>Hedyotis-Oldenlandia complex</taxon>
        <taxon>Oldenlandia</taxon>
    </lineage>
</organism>
<protein>
    <submittedName>
        <fullName evidence="3">OLC1v1030372C1</fullName>
    </submittedName>
</protein>
<dbReference type="Proteomes" id="UP001161247">
    <property type="component" value="Chromosome 2"/>
</dbReference>
<reference evidence="3" key="1">
    <citation type="submission" date="2023-03" db="EMBL/GenBank/DDBJ databases">
        <authorList>
            <person name="Julca I."/>
        </authorList>
    </citation>
    <scope>NUCLEOTIDE SEQUENCE</scope>
</reference>
<dbReference type="PANTHER" id="PTHR33710">
    <property type="entry name" value="BNAC02G09200D PROTEIN"/>
    <property type="match status" value="1"/>
</dbReference>
<feature type="domain" description="DUF4283" evidence="2">
    <location>
        <begin position="173"/>
        <end position="252"/>
    </location>
</feature>
<dbReference type="Pfam" id="PF14111">
    <property type="entry name" value="DUF4283"/>
    <property type="match status" value="1"/>
</dbReference>
<dbReference type="PANTHER" id="PTHR33710:SF71">
    <property type="entry name" value="ENDONUCLEASE_EXONUCLEASE_PHOSPHATASE DOMAIN-CONTAINING PROTEIN"/>
    <property type="match status" value="1"/>
</dbReference>